<dbReference type="SUPFAM" id="SSF46626">
    <property type="entry name" value="Cytochrome c"/>
    <property type="match status" value="1"/>
</dbReference>
<keyword evidence="4" id="KW-0812">Transmembrane</keyword>
<name>A0A0F9H351_9ZZZZ</name>
<keyword evidence="4" id="KW-0472">Membrane</keyword>
<evidence type="ECO:0000256" key="1">
    <source>
        <dbReference type="ARBA" id="ARBA00022617"/>
    </source>
</evidence>
<keyword evidence="1" id="KW-0349">Heme</keyword>
<comment type="caution">
    <text evidence="6">The sequence shown here is derived from an EMBL/GenBank/DDBJ whole genome shotgun (WGS) entry which is preliminary data.</text>
</comment>
<dbReference type="GO" id="GO:0020037">
    <property type="term" value="F:heme binding"/>
    <property type="evidence" value="ECO:0007669"/>
    <property type="project" value="InterPro"/>
</dbReference>
<proteinExistence type="predicted"/>
<dbReference type="Pfam" id="PF13442">
    <property type="entry name" value="Cytochrome_CBB3"/>
    <property type="match status" value="1"/>
</dbReference>
<accession>A0A0F9H351</accession>
<dbReference type="InterPro" id="IPR009056">
    <property type="entry name" value="Cyt_c-like_dom"/>
</dbReference>
<dbReference type="AlphaFoldDB" id="A0A0F9H351"/>
<feature type="domain" description="Cytochrome c" evidence="5">
    <location>
        <begin position="56"/>
        <end position="149"/>
    </location>
</feature>
<keyword evidence="2" id="KW-0479">Metal-binding</keyword>
<dbReference type="Gene3D" id="1.10.760.10">
    <property type="entry name" value="Cytochrome c-like domain"/>
    <property type="match status" value="1"/>
</dbReference>
<evidence type="ECO:0000313" key="6">
    <source>
        <dbReference type="EMBL" id="KKM05489.1"/>
    </source>
</evidence>
<evidence type="ECO:0000256" key="2">
    <source>
        <dbReference type="ARBA" id="ARBA00022723"/>
    </source>
</evidence>
<evidence type="ECO:0000256" key="3">
    <source>
        <dbReference type="ARBA" id="ARBA00023004"/>
    </source>
</evidence>
<dbReference type="EMBL" id="LAZR01016208">
    <property type="protein sequence ID" value="KKM05489.1"/>
    <property type="molecule type" value="Genomic_DNA"/>
</dbReference>
<sequence length="219" mass="24622">MEYKKMLVRNFQFGIIIFLFVIGTFFKLADAAEEVEPSQQGDAAKQEITLIEEHKVYLATPKKTFQYFCGPCHGDSADGKGIYFTIDLQPRPRDLTDVEYMAKLTDDYLLNFITKGSAAMEKSDLCPPWGGTFEEDRIKGIIAYLRGLTISKSKIEKKPAEKEEVEKEGEKVVKVSGEGENGAPKAVIWSVLIILCSFFAFAAIKEWKKLGIEEASKNE</sequence>
<dbReference type="PROSITE" id="PS51007">
    <property type="entry name" value="CYTC"/>
    <property type="match status" value="1"/>
</dbReference>
<organism evidence="6">
    <name type="scientific">marine sediment metagenome</name>
    <dbReference type="NCBI Taxonomy" id="412755"/>
    <lineage>
        <taxon>unclassified sequences</taxon>
        <taxon>metagenomes</taxon>
        <taxon>ecological metagenomes</taxon>
    </lineage>
</organism>
<protein>
    <recommendedName>
        <fullName evidence="5">Cytochrome c domain-containing protein</fullName>
    </recommendedName>
</protein>
<dbReference type="GO" id="GO:0046872">
    <property type="term" value="F:metal ion binding"/>
    <property type="evidence" value="ECO:0007669"/>
    <property type="project" value="UniProtKB-KW"/>
</dbReference>
<keyword evidence="3" id="KW-0408">Iron</keyword>
<reference evidence="6" key="1">
    <citation type="journal article" date="2015" name="Nature">
        <title>Complex archaea that bridge the gap between prokaryotes and eukaryotes.</title>
        <authorList>
            <person name="Spang A."/>
            <person name="Saw J.H."/>
            <person name="Jorgensen S.L."/>
            <person name="Zaremba-Niedzwiedzka K."/>
            <person name="Martijn J."/>
            <person name="Lind A.E."/>
            <person name="van Eijk R."/>
            <person name="Schleper C."/>
            <person name="Guy L."/>
            <person name="Ettema T.J."/>
        </authorList>
    </citation>
    <scope>NUCLEOTIDE SEQUENCE</scope>
</reference>
<dbReference type="GO" id="GO:0009055">
    <property type="term" value="F:electron transfer activity"/>
    <property type="evidence" value="ECO:0007669"/>
    <property type="project" value="InterPro"/>
</dbReference>
<keyword evidence="4" id="KW-1133">Transmembrane helix</keyword>
<evidence type="ECO:0000259" key="5">
    <source>
        <dbReference type="PROSITE" id="PS51007"/>
    </source>
</evidence>
<dbReference type="InterPro" id="IPR036909">
    <property type="entry name" value="Cyt_c-like_dom_sf"/>
</dbReference>
<gene>
    <name evidence="6" type="ORF">LCGC14_1753610</name>
</gene>
<evidence type="ECO:0000256" key="4">
    <source>
        <dbReference type="SAM" id="Phobius"/>
    </source>
</evidence>
<feature type="transmembrane region" description="Helical" evidence="4">
    <location>
        <begin position="186"/>
        <end position="204"/>
    </location>
</feature>